<dbReference type="AlphaFoldDB" id="A0A9Q1L193"/>
<dbReference type="Pfam" id="PF21745">
    <property type="entry name" value="PMI1_PMIR1-2_C"/>
    <property type="match status" value="1"/>
</dbReference>
<dbReference type="PANTHER" id="PTHR33414">
    <property type="entry name" value="PROTEIN PLASTID MOVEMENT IMPAIRED 1-RELATED 1"/>
    <property type="match status" value="1"/>
</dbReference>
<feature type="domain" description="PMI1/PMIR1-2 C-terminal" evidence="1">
    <location>
        <begin position="19"/>
        <end position="74"/>
    </location>
</feature>
<name>A0A9Q1L193_9SOLA</name>
<gene>
    <name evidence="2" type="ORF">K7X08_029002</name>
</gene>
<sequence length="231" mass="24874">MNLSWGKIWLVLKSKKVKLHRPKSSNSVGAESKSEYISLEDLDRLAMDKIEALSIEGLRIQSGMSDDDGPSNISPQSIGEFSAIEGKKVNFAGSVGLEGTGGLQLLDVKDNGGGGGGVDGLSVLSLTLEEWMRLKRRGKGKNCGLLGNNFTVALMVQLRHPLRNYELVGESLKTEQGKKKLWDSSTQQQSGSRWLLVNGMGKKNKHPLMKSKAGNKSSITAASSATTCAAW</sequence>
<dbReference type="PANTHER" id="PTHR33414:SF1">
    <property type="entry name" value="PROTEIN PLASTID MOVEMENT IMPAIRED 1-RELATED 1"/>
    <property type="match status" value="1"/>
</dbReference>
<accession>A0A9Q1L193</accession>
<reference evidence="3" key="1">
    <citation type="journal article" date="2023" name="Proc. Natl. Acad. Sci. U.S.A.">
        <title>Genomic and structural basis for evolution of tropane alkaloid biosynthesis.</title>
        <authorList>
            <person name="Wanga Y.-J."/>
            <person name="Taina T."/>
            <person name="Yua J.-Y."/>
            <person name="Lia J."/>
            <person name="Xua B."/>
            <person name="Chenc J."/>
            <person name="D'Auriad J.C."/>
            <person name="Huanga J.-P."/>
            <person name="Huanga S.-X."/>
        </authorList>
    </citation>
    <scope>NUCLEOTIDE SEQUENCE [LARGE SCALE GENOMIC DNA]</scope>
    <source>
        <strain evidence="3">cv. KIB-2019</strain>
    </source>
</reference>
<dbReference type="OrthoDB" id="2019483at2759"/>
<keyword evidence="3" id="KW-1185">Reference proteome</keyword>
<proteinExistence type="predicted"/>
<dbReference type="InterPro" id="IPR039614">
    <property type="entry name" value="PMI1-like"/>
</dbReference>
<evidence type="ECO:0000313" key="3">
    <source>
        <dbReference type="Proteomes" id="UP001152561"/>
    </source>
</evidence>
<evidence type="ECO:0000259" key="1">
    <source>
        <dbReference type="Pfam" id="PF21745"/>
    </source>
</evidence>
<organism evidence="2 3">
    <name type="scientific">Anisodus acutangulus</name>
    <dbReference type="NCBI Taxonomy" id="402998"/>
    <lineage>
        <taxon>Eukaryota</taxon>
        <taxon>Viridiplantae</taxon>
        <taxon>Streptophyta</taxon>
        <taxon>Embryophyta</taxon>
        <taxon>Tracheophyta</taxon>
        <taxon>Spermatophyta</taxon>
        <taxon>Magnoliopsida</taxon>
        <taxon>eudicotyledons</taxon>
        <taxon>Gunneridae</taxon>
        <taxon>Pentapetalae</taxon>
        <taxon>asterids</taxon>
        <taxon>lamiids</taxon>
        <taxon>Solanales</taxon>
        <taxon>Solanaceae</taxon>
        <taxon>Solanoideae</taxon>
        <taxon>Hyoscyameae</taxon>
        <taxon>Anisodus</taxon>
    </lineage>
</organism>
<dbReference type="EMBL" id="JAJAGQ010000024">
    <property type="protein sequence ID" value="KAJ8526525.1"/>
    <property type="molecule type" value="Genomic_DNA"/>
</dbReference>
<evidence type="ECO:0000313" key="2">
    <source>
        <dbReference type="EMBL" id="KAJ8526525.1"/>
    </source>
</evidence>
<dbReference type="Proteomes" id="UP001152561">
    <property type="component" value="Unassembled WGS sequence"/>
</dbReference>
<comment type="caution">
    <text evidence="2">The sequence shown here is derived from an EMBL/GenBank/DDBJ whole genome shotgun (WGS) entry which is preliminary data.</text>
</comment>
<protein>
    <recommendedName>
        <fullName evidence="1">PMI1/PMIR1-2 C-terminal domain-containing protein</fullName>
    </recommendedName>
</protein>
<dbReference type="InterPro" id="IPR048972">
    <property type="entry name" value="PMI1_PMIR1-2_C"/>
</dbReference>